<dbReference type="SMART" id="SM00034">
    <property type="entry name" value="CLECT"/>
    <property type="match status" value="1"/>
</dbReference>
<sequence>MRFHVLLLDFTLSTFLAILLNCNFLFLGQITANNLVLISETKTFADAQSYCRKNYRDLPSVKSITDNQKVQQAAGGNTVWIGLFRESWKWSDQSNSVYRSWRSGQPDNFKGNESCVALGKNIMDHWDDWNCETSFPFICYESEFFFYLIRNIYIYTY</sequence>
<protein>
    <recommendedName>
        <fullName evidence="2">C-type lectin domain-containing protein</fullName>
    </recommendedName>
</protein>
<dbReference type="AlphaFoldDB" id="A0A8B9I0I8"/>
<dbReference type="Gene3D" id="3.10.100.10">
    <property type="entry name" value="Mannose-Binding Protein A, subunit A"/>
    <property type="match status" value="1"/>
</dbReference>
<dbReference type="PROSITE" id="PS50041">
    <property type="entry name" value="C_TYPE_LECTIN_2"/>
    <property type="match status" value="1"/>
</dbReference>
<dbReference type="PROSITE" id="PS00615">
    <property type="entry name" value="C_TYPE_LECTIN_1"/>
    <property type="match status" value="1"/>
</dbReference>
<dbReference type="PANTHER" id="PTHR45784:SF5">
    <property type="entry name" value="C-TYPE LECTIN DOMAIN FAMILY 20 MEMBER A-RELATED"/>
    <property type="match status" value="1"/>
</dbReference>
<evidence type="ECO:0000256" key="1">
    <source>
        <dbReference type="ARBA" id="ARBA00023157"/>
    </source>
</evidence>
<dbReference type="InterPro" id="IPR001304">
    <property type="entry name" value="C-type_lectin-like"/>
</dbReference>
<proteinExistence type="predicted"/>
<dbReference type="Pfam" id="PF00059">
    <property type="entry name" value="Lectin_C"/>
    <property type="match status" value="1"/>
</dbReference>
<dbReference type="Proteomes" id="UP000694621">
    <property type="component" value="Unplaced"/>
</dbReference>
<accession>A0A8B9I0I8</accession>
<evidence type="ECO:0000313" key="4">
    <source>
        <dbReference type="Proteomes" id="UP000694621"/>
    </source>
</evidence>
<organism evidence="3 4">
    <name type="scientific">Astyanax mexicanus</name>
    <name type="common">Blind cave fish</name>
    <name type="synonym">Astyanax fasciatus mexicanus</name>
    <dbReference type="NCBI Taxonomy" id="7994"/>
    <lineage>
        <taxon>Eukaryota</taxon>
        <taxon>Metazoa</taxon>
        <taxon>Chordata</taxon>
        <taxon>Craniata</taxon>
        <taxon>Vertebrata</taxon>
        <taxon>Euteleostomi</taxon>
        <taxon>Actinopterygii</taxon>
        <taxon>Neopterygii</taxon>
        <taxon>Teleostei</taxon>
        <taxon>Ostariophysi</taxon>
        <taxon>Characiformes</taxon>
        <taxon>Characoidei</taxon>
        <taxon>Acestrorhamphidae</taxon>
        <taxon>Acestrorhamphinae</taxon>
        <taxon>Astyanax</taxon>
    </lineage>
</organism>
<reference evidence="3" key="1">
    <citation type="submission" date="2025-08" db="UniProtKB">
        <authorList>
            <consortium name="Ensembl"/>
        </authorList>
    </citation>
    <scope>IDENTIFICATION</scope>
</reference>
<keyword evidence="1" id="KW-1015">Disulfide bond</keyword>
<dbReference type="PANTHER" id="PTHR45784">
    <property type="entry name" value="C-TYPE LECTIN DOMAIN FAMILY 20 MEMBER A-RELATED"/>
    <property type="match status" value="1"/>
</dbReference>
<dbReference type="InterPro" id="IPR016186">
    <property type="entry name" value="C-type_lectin-like/link_sf"/>
</dbReference>
<dbReference type="InterPro" id="IPR016187">
    <property type="entry name" value="CTDL_fold"/>
</dbReference>
<evidence type="ECO:0000259" key="2">
    <source>
        <dbReference type="PROSITE" id="PS50041"/>
    </source>
</evidence>
<evidence type="ECO:0000313" key="3">
    <source>
        <dbReference type="Ensembl" id="ENSAMXP00005018001.1"/>
    </source>
</evidence>
<name>A0A8B9I0I8_ASTMX</name>
<feature type="domain" description="C-type lectin" evidence="2">
    <location>
        <begin position="30"/>
        <end position="140"/>
    </location>
</feature>
<dbReference type="InterPro" id="IPR018378">
    <property type="entry name" value="C-type_lectin_CS"/>
</dbReference>
<dbReference type="Ensembl" id="ENSAMXT00005019901.1">
    <property type="protein sequence ID" value="ENSAMXP00005018001.1"/>
    <property type="gene ID" value="ENSAMXG00005009385.1"/>
</dbReference>
<dbReference type="SUPFAM" id="SSF56436">
    <property type="entry name" value="C-type lectin-like"/>
    <property type="match status" value="1"/>
</dbReference>